<accession>A0AAW2VIJ4</accession>
<organism evidence="1">
    <name type="scientific">Sesamum latifolium</name>
    <dbReference type="NCBI Taxonomy" id="2727402"/>
    <lineage>
        <taxon>Eukaryota</taxon>
        <taxon>Viridiplantae</taxon>
        <taxon>Streptophyta</taxon>
        <taxon>Embryophyta</taxon>
        <taxon>Tracheophyta</taxon>
        <taxon>Spermatophyta</taxon>
        <taxon>Magnoliopsida</taxon>
        <taxon>eudicotyledons</taxon>
        <taxon>Gunneridae</taxon>
        <taxon>Pentapetalae</taxon>
        <taxon>asterids</taxon>
        <taxon>lamiids</taxon>
        <taxon>Lamiales</taxon>
        <taxon>Pedaliaceae</taxon>
        <taxon>Sesamum</taxon>
    </lineage>
</organism>
<name>A0AAW2VIJ4_9LAMI</name>
<reference evidence="1" key="1">
    <citation type="submission" date="2020-06" db="EMBL/GenBank/DDBJ databases">
        <authorList>
            <person name="Li T."/>
            <person name="Hu X."/>
            <person name="Zhang T."/>
            <person name="Song X."/>
            <person name="Zhang H."/>
            <person name="Dai N."/>
            <person name="Sheng W."/>
            <person name="Hou X."/>
            <person name="Wei L."/>
        </authorList>
    </citation>
    <scope>NUCLEOTIDE SEQUENCE</scope>
    <source>
        <strain evidence="1">KEN1</strain>
        <tissue evidence="1">Leaf</tissue>
    </source>
</reference>
<sequence>MQYLGWRGVHDTPSSNALWQFMHASHVTLDWRTIFSFPLPSLSEAIGALKALAAADSASSFFLIQPPASLPFTFLRLKPPNPIPMAQIPQSLPCIGPTPSIHEWSLRDHLEFMINGSKEG</sequence>
<reference evidence="1" key="2">
    <citation type="journal article" date="2024" name="Plant">
        <title>Genomic evolution and insights into agronomic trait innovations of Sesamum species.</title>
        <authorList>
            <person name="Miao H."/>
            <person name="Wang L."/>
            <person name="Qu L."/>
            <person name="Liu H."/>
            <person name="Sun Y."/>
            <person name="Le M."/>
            <person name="Wang Q."/>
            <person name="Wei S."/>
            <person name="Zheng Y."/>
            <person name="Lin W."/>
            <person name="Duan Y."/>
            <person name="Cao H."/>
            <person name="Xiong S."/>
            <person name="Wang X."/>
            <person name="Wei L."/>
            <person name="Li C."/>
            <person name="Ma Q."/>
            <person name="Ju M."/>
            <person name="Zhao R."/>
            <person name="Li G."/>
            <person name="Mu C."/>
            <person name="Tian Q."/>
            <person name="Mei H."/>
            <person name="Zhang T."/>
            <person name="Gao T."/>
            <person name="Zhang H."/>
        </authorList>
    </citation>
    <scope>NUCLEOTIDE SEQUENCE</scope>
    <source>
        <strain evidence="1">KEN1</strain>
    </source>
</reference>
<protein>
    <submittedName>
        <fullName evidence="1">Uncharacterized protein</fullName>
    </submittedName>
</protein>
<evidence type="ECO:0000313" key="1">
    <source>
        <dbReference type="EMBL" id="KAL0427541.1"/>
    </source>
</evidence>
<dbReference type="AlphaFoldDB" id="A0AAW2VIJ4"/>
<comment type="caution">
    <text evidence="1">The sequence shown here is derived from an EMBL/GenBank/DDBJ whole genome shotgun (WGS) entry which is preliminary data.</text>
</comment>
<dbReference type="EMBL" id="JACGWN010000010">
    <property type="protein sequence ID" value="KAL0427541.1"/>
    <property type="molecule type" value="Genomic_DNA"/>
</dbReference>
<proteinExistence type="predicted"/>
<gene>
    <name evidence="1" type="ORF">Slati_2928900</name>
</gene>